<proteinExistence type="predicted"/>
<dbReference type="Proteomes" id="UP000237153">
    <property type="component" value="Unassembled WGS sequence"/>
</dbReference>
<sequence length="110" mass="12937">MEKESKSRAFERLKKKIENEVLWIYVSFVLIKKGALSINEIKKEINDLFGIKVNTLYLYSIIYRMEEEGLIVKVEGDPKSTYTITPEGELTYKKALVFLEEKLLQLKKLF</sequence>
<dbReference type="SUPFAM" id="SSF46785">
    <property type="entry name" value="Winged helix' DNA-binding domain"/>
    <property type="match status" value="1"/>
</dbReference>
<dbReference type="Gene3D" id="1.10.10.10">
    <property type="entry name" value="Winged helix-like DNA-binding domain superfamily/Winged helix DNA-binding domain"/>
    <property type="match status" value="1"/>
</dbReference>
<evidence type="ECO:0000313" key="1">
    <source>
        <dbReference type="EMBL" id="PMB75961.1"/>
    </source>
</evidence>
<gene>
    <name evidence="1" type="ORF">C0188_00785</name>
</gene>
<name>A0A2J6N964_9CREN</name>
<evidence type="ECO:0000313" key="2">
    <source>
        <dbReference type="Proteomes" id="UP000237153"/>
    </source>
</evidence>
<dbReference type="EMBL" id="PNIM01000003">
    <property type="protein sequence ID" value="PMB75961.1"/>
    <property type="molecule type" value="Genomic_DNA"/>
</dbReference>
<accession>A0A2J6N964</accession>
<protein>
    <submittedName>
        <fullName evidence="1">PadR family transcriptional regulator</fullName>
    </submittedName>
</protein>
<dbReference type="InterPro" id="IPR036390">
    <property type="entry name" value="WH_DNA-bd_sf"/>
</dbReference>
<dbReference type="AlphaFoldDB" id="A0A2J6N964"/>
<reference evidence="1 2" key="1">
    <citation type="submission" date="2018-01" db="EMBL/GenBank/DDBJ databases">
        <title>Metagenomic assembled genomes from two thermal pools in the Uzon Caldera, Kamchatka, Russia.</title>
        <authorList>
            <person name="Wilkins L."/>
            <person name="Ettinger C."/>
        </authorList>
    </citation>
    <scope>NUCLEOTIDE SEQUENCE [LARGE SCALE GENOMIC DNA]</scope>
    <source>
        <strain evidence="1">ZAV-06</strain>
    </source>
</reference>
<organism evidence="1 2">
    <name type="scientific">Fervidicoccus fontis</name>
    <dbReference type="NCBI Taxonomy" id="683846"/>
    <lineage>
        <taxon>Archaea</taxon>
        <taxon>Thermoproteota</taxon>
        <taxon>Thermoprotei</taxon>
        <taxon>Fervidicoccales</taxon>
        <taxon>Fervidicoccaceae</taxon>
        <taxon>Fervidicoccus</taxon>
    </lineage>
</organism>
<comment type="caution">
    <text evidence="1">The sequence shown here is derived from an EMBL/GenBank/DDBJ whole genome shotgun (WGS) entry which is preliminary data.</text>
</comment>
<dbReference type="InterPro" id="IPR036388">
    <property type="entry name" value="WH-like_DNA-bd_sf"/>
</dbReference>